<evidence type="ECO:0000256" key="1">
    <source>
        <dbReference type="SAM" id="Coils"/>
    </source>
</evidence>
<feature type="coiled-coil region" evidence="1">
    <location>
        <begin position="312"/>
        <end position="353"/>
    </location>
</feature>
<feature type="domain" description="RNase H type-1" evidence="3">
    <location>
        <begin position="847"/>
        <end position="998"/>
    </location>
</feature>
<dbReference type="GO" id="GO:0004523">
    <property type="term" value="F:RNA-DNA hybrid ribonuclease activity"/>
    <property type="evidence" value="ECO:0007669"/>
    <property type="project" value="InterPro"/>
</dbReference>
<dbReference type="SUPFAM" id="SSF56672">
    <property type="entry name" value="DNA/RNA polymerases"/>
    <property type="match status" value="1"/>
</dbReference>
<dbReference type="EMBL" id="JBBPFD010000491">
    <property type="protein sequence ID" value="KAK7878489.1"/>
    <property type="molecule type" value="Genomic_DNA"/>
</dbReference>
<evidence type="ECO:0000256" key="2">
    <source>
        <dbReference type="SAM" id="MobiDB-lite"/>
    </source>
</evidence>
<accession>A0AAW0MH77</accession>
<name>A0AAW0MH77_9GOBI</name>
<gene>
    <name evidence="4" type="ORF">WMY93_030325</name>
</gene>
<evidence type="ECO:0000313" key="5">
    <source>
        <dbReference type="Proteomes" id="UP001460270"/>
    </source>
</evidence>
<evidence type="ECO:0000259" key="3">
    <source>
        <dbReference type="PROSITE" id="PS50879"/>
    </source>
</evidence>
<feature type="compositionally biased region" description="Basic and acidic residues" evidence="2">
    <location>
        <begin position="235"/>
        <end position="246"/>
    </location>
</feature>
<organism evidence="4 5">
    <name type="scientific">Mugilogobius chulae</name>
    <name type="common">yellowstripe goby</name>
    <dbReference type="NCBI Taxonomy" id="88201"/>
    <lineage>
        <taxon>Eukaryota</taxon>
        <taxon>Metazoa</taxon>
        <taxon>Chordata</taxon>
        <taxon>Craniata</taxon>
        <taxon>Vertebrata</taxon>
        <taxon>Euteleostomi</taxon>
        <taxon>Actinopterygii</taxon>
        <taxon>Neopterygii</taxon>
        <taxon>Teleostei</taxon>
        <taxon>Neoteleostei</taxon>
        <taxon>Acanthomorphata</taxon>
        <taxon>Gobiaria</taxon>
        <taxon>Gobiiformes</taxon>
        <taxon>Gobioidei</taxon>
        <taxon>Gobiidae</taxon>
        <taxon>Gobionellinae</taxon>
        <taxon>Mugilogobius</taxon>
    </lineage>
</organism>
<feature type="compositionally biased region" description="Polar residues" evidence="2">
    <location>
        <begin position="362"/>
        <end position="378"/>
    </location>
</feature>
<dbReference type="Proteomes" id="UP001460270">
    <property type="component" value="Unassembled WGS sequence"/>
</dbReference>
<dbReference type="PROSITE" id="PS50879">
    <property type="entry name" value="RNASE_H_1"/>
    <property type="match status" value="1"/>
</dbReference>
<dbReference type="Gene3D" id="3.10.20.370">
    <property type="match status" value="1"/>
</dbReference>
<protein>
    <recommendedName>
        <fullName evidence="3">RNase H type-1 domain-containing protein</fullName>
    </recommendedName>
</protein>
<feature type="region of interest" description="Disordered" evidence="2">
    <location>
        <begin position="164"/>
        <end position="256"/>
    </location>
</feature>
<evidence type="ECO:0000313" key="4">
    <source>
        <dbReference type="EMBL" id="KAK7878489.1"/>
    </source>
</evidence>
<dbReference type="InterPro" id="IPR043502">
    <property type="entry name" value="DNA/RNA_pol_sf"/>
</dbReference>
<feature type="compositionally biased region" description="Basic and acidic residues" evidence="2">
    <location>
        <begin position="172"/>
        <end position="183"/>
    </location>
</feature>
<dbReference type="InterPro" id="IPR012337">
    <property type="entry name" value="RNaseH-like_sf"/>
</dbReference>
<feature type="coiled-coil region" evidence="1">
    <location>
        <begin position="622"/>
        <end position="661"/>
    </location>
</feature>
<reference evidence="5" key="1">
    <citation type="submission" date="2024-04" db="EMBL/GenBank/DDBJ databases">
        <title>Salinicola lusitanus LLJ914,a marine bacterium isolated from the Okinawa Trough.</title>
        <authorList>
            <person name="Li J."/>
        </authorList>
    </citation>
    <scope>NUCLEOTIDE SEQUENCE [LARGE SCALE GENOMIC DNA]</scope>
</reference>
<dbReference type="InterPro" id="IPR036397">
    <property type="entry name" value="RNaseH_sf"/>
</dbReference>
<sequence>MSQFITLNQLMDFYNKKALEEESNPKKAQAEQSKIKDVMNKYIKKGMIHGRDDAIAPTEDQWKIIKTYYKDKINRWKTKITKNVIEKTMNKRKIQSYEDEMKLALKMYRWAKDFRVTQETKELSSILVLKSSEKEVIFEEPSKSITPKEENATKVYIVKDKLQQNTSKKQHDHYTRYASKLEGDESDDEEEDKNTQPRRKKTSQGTKRDRQDEQQSLSDVPPIDRSLSYVTSNHSDSEKELKEFEKTPSLPPQYEGKAIPTTLMPPTYPMLTPNMLWTSPGITQQPLLLLNTPTTHKINGGEISLTPMEPPNKDMERKMEEFSQRLTALTSIMQDNEKLRQYDERQMEKLRQEMFKQRSQDQSDGSQTTGQRTPQPQAETYKEKANTTVSSPEEEIEVYGKFTGTIDETEYENAPIDGIVEQEQRMEAARNYPIRMSGQQLVYMPFTVKDWGEVMLALPNLAKGGVAWLRALLKKTAGDKLGWGDIQAALIKSADETVATNIKKALEGRLRIVRISKTMDIAEFRDHLEEELRKRFPCIVTDEFLSMQMKSDEDYYSYKQRATTLYHDVTGEPINARTGMSVVFRTTLVRGMPRSVQDSLQDVMGLYTKPEDEFDAHCNHHVAKWLRTKKDQEEKKQELELATVKLQLQKYQDEFKDKKKSTKVMNVQPDSIEAEETIVNPIINQVTTAINTLMQNQQQQRAIVTPNVQQGPPMTTPSGVKYKQSRRVLKHYSYKLDPHEQSQPGCARYLAALTKTIEKTSHVVQNHPLVVHTQHGILAYLNSRLFITTAQRSSNISKTLRQPHITYEKGDINMATNMETEGTPHVCEEIVKTELYIRVDLQTTPLQDPEMTVFCDGCSYRAKEGHIISSYAVVEQLSPDQHRVLEAKQITTGSAQQAELTAMLRALQLTEGKAVNIYTDSAYAYKTVTISLAGWIRNGFKLITGLPIKHEELIKQLIDAVKLPSRLAIMKCKAHEKTTDPVSLGNTQQTKLQRKLRTMTQETCSFELMKKMIMHLKKIK</sequence>
<dbReference type="Pfam" id="PF00075">
    <property type="entry name" value="RNase_H"/>
    <property type="match status" value="1"/>
</dbReference>
<dbReference type="GO" id="GO:0003676">
    <property type="term" value="F:nucleic acid binding"/>
    <property type="evidence" value="ECO:0007669"/>
    <property type="project" value="InterPro"/>
</dbReference>
<keyword evidence="5" id="KW-1185">Reference proteome</keyword>
<feature type="region of interest" description="Disordered" evidence="2">
    <location>
        <begin position="353"/>
        <end position="392"/>
    </location>
</feature>
<dbReference type="Gene3D" id="3.30.420.10">
    <property type="entry name" value="Ribonuclease H-like superfamily/Ribonuclease H"/>
    <property type="match status" value="1"/>
</dbReference>
<dbReference type="SUPFAM" id="SSF53098">
    <property type="entry name" value="Ribonuclease H-like"/>
    <property type="match status" value="1"/>
</dbReference>
<dbReference type="InterPro" id="IPR002156">
    <property type="entry name" value="RNaseH_domain"/>
</dbReference>
<comment type="caution">
    <text evidence="4">The sequence shown here is derived from an EMBL/GenBank/DDBJ whole genome shotgun (WGS) entry which is preliminary data.</text>
</comment>
<dbReference type="GO" id="GO:0006259">
    <property type="term" value="P:DNA metabolic process"/>
    <property type="evidence" value="ECO:0007669"/>
    <property type="project" value="UniProtKB-ARBA"/>
</dbReference>
<dbReference type="AlphaFoldDB" id="A0AAW0MH77"/>
<keyword evidence="1" id="KW-0175">Coiled coil</keyword>
<proteinExistence type="predicted"/>